<dbReference type="AlphaFoldDB" id="A0AAV4RLN4"/>
<evidence type="ECO:0000313" key="2">
    <source>
        <dbReference type="EMBL" id="GIY23198.1"/>
    </source>
</evidence>
<evidence type="ECO:0000313" key="3">
    <source>
        <dbReference type="Proteomes" id="UP001054945"/>
    </source>
</evidence>
<protein>
    <submittedName>
        <fullName evidence="2">Uncharacterized protein</fullName>
    </submittedName>
</protein>
<evidence type="ECO:0000256" key="1">
    <source>
        <dbReference type="SAM" id="MobiDB-lite"/>
    </source>
</evidence>
<dbReference type="EMBL" id="BPLR01008245">
    <property type="protein sequence ID" value="GIY23198.1"/>
    <property type="molecule type" value="Genomic_DNA"/>
</dbReference>
<sequence length="105" mass="12136">MPICPTLSPQLLPGRARNIDTRDQTSRYFDPPPPQPTNYSSKDGVRRDRVENPIRVKGKAIYLNRSSFSEFVLLETSEDGVRRDRVENPIRVKGKAIHFKSIFFF</sequence>
<name>A0AAV4RLN4_CAEEX</name>
<reference evidence="2 3" key="1">
    <citation type="submission" date="2021-06" db="EMBL/GenBank/DDBJ databases">
        <title>Caerostris extrusa draft genome.</title>
        <authorList>
            <person name="Kono N."/>
            <person name="Arakawa K."/>
        </authorList>
    </citation>
    <scope>NUCLEOTIDE SEQUENCE [LARGE SCALE GENOMIC DNA]</scope>
</reference>
<gene>
    <name evidence="2" type="ORF">CEXT_537311</name>
</gene>
<dbReference type="Proteomes" id="UP001054945">
    <property type="component" value="Unassembled WGS sequence"/>
</dbReference>
<organism evidence="2 3">
    <name type="scientific">Caerostris extrusa</name>
    <name type="common">Bark spider</name>
    <name type="synonym">Caerostris bankana</name>
    <dbReference type="NCBI Taxonomy" id="172846"/>
    <lineage>
        <taxon>Eukaryota</taxon>
        <taxon>Metazoa</taxon>
        <taxon>Ecdysozoa</taxon>
        <taxon>Arthropoda</taxon>
        <taxon>Chelicerata</taxon>
        <taxon>Arachnida</taxon>
        <taxon>Araneae</taxon>
        <taxon>Araneomorphae</taxon>
        <taxon>Entelegynae</taxon>
        <taxon>Araneoidea</taxon>
        <taxon>Araneidae</taxon>
        <taxon>Caerostris</taxon>
    </lineage>
</organism>
<keyword evidence="3" id="KW-1185">Reference proteome</keyword>
<feature type="region of interest" description="Disordered" evidence="1">
    <location>
        <begin position="1"/>
        <end position="49"/>
    </location>
</feature>
<proteinExistence type="predicted"/>
<comment type="caution">
    <text evidence="2">The sequence shown here is derived from an EMBL/GenBank/DDBJ whole genome shotgun (WGS) entry which is preliminary data.</text>
</comment>
<accession>A0AAV4RLN4</accession>